<evidence type="ECO:0000256" key="1">
    <source>
        <dbReference type="SAM" id="Coils"/>
    </source>
</evidence>
<dbReference type="Proteomes" id="UP000574317">
    <property type="component" value="Unassembled WGS sequence"/>
</dbReference>
<feature type="coiled-coil region" evidence="1">
    <location>
        <begin position="62"/>
        <end position="96"/>
    </location>
</feature>
<keyword evidence="1" id="KW-0175">Coiled coil</keyword>
<proteinExistence type="predicted"/>
<dbReference type="EMBL" id="JAAOAO010000258">
    <property type="protein sequence ID" value="KAF5552542.1"/>
    <property type="molecule type" value="Genomic_DNA"/>
</dbReference>
<accession>A0A8H5JCW4</accession>
<evidence type="ECO:0000313" key="2">
    <source>
        <dbReference type="EMBL" id="KAF5552542.1"/>
    </source>
</evidence>
<organism evidence="2 3">
    <name type="scientific">Fusarium napiforme</name>
    <dbReference type="NCBI Taxonomy" id="42672"/>
    <lineage>
        <taxon>Eukaryota</taxon>
        <taxon>Fungi</taxon>
        <taxon>Dikarya</taxon>
        <taxon>Ascomycota</taxon>
        <taxon>Pezizomycotina</taxon>
        <taxon>Sordariomycetes</taxon>
        <taxon>Hypocreomycetidae</taxon>
        <taxon>Hypocreales</taxon>
        <taxon>Nectriaceae</taxon>
        <taxon>Fusarium</taxon>
        <taxon>Fusarium fujikuroi species complex</taxon>
    </lineage>
</organism>
<gene>
    <name evidence="2" type="ORF">FNAPI_7026</name>
</gene>
<comment type="caution">
    <text evidence="2">The sequence shown here is derived from an EMBL/GenBank/DDBJ whole genome shotgun (WGS) entry which is preliminary data.</text>
</comment>
<sequence>MSFEAITDLVVKYLTGVGHLANLAEKAANVFKWWSKTPASDEENAFGDNMRDAAQGVWRSGLGRLDAALKKKEDDIVALRKEVNELRGELEGKKGAENERLANHAHRLDHLEALLPRNRPRNAGQSSAVDV</sequence>
<evidence type="ECO:0000313" key="3">
    <source>
        <dbReference type="Proteomes" id="UP000574317"/>
    </source>
</evidence>
<protein>
    <submittedName>
        <fullName evidence="2">Uncharacterized protein</fullName>
    </submittedName>
</protein>
<reference evidence="2 3" key="1">
    <citation type="submission" date="2020-05" db="EMBL/GenBank/DDBJ databases">
        <title>Identification and distribution of gene clusters putatively required for synthesis of sphingolipid metabolism inhibitors in phylogenetically diverse species of the filamentous fungus Fusarium.</title>
        <authorList>
            <person name="Kim H.-S."/>
            <person name="Busman M."/>
            <person name="Brown D.W."/>
            <person name="Divon H."/>
            <person name="Uhlig S."/>
            <person name="Proctor R.H."/>
        </authorList>
    </citation>
    <scope>NUCLEOTIDE SEQUENCE [LARGE SCALE GENOMIC DNA]</scope>
    <source>
        <strain evidence="2 3">NRRL 25196</strain>
    </source>
</reference>
<dbReference type="AlphaFoldDB" id="A0A8H5JCW4"/>
<name>A0A8H5JCW4_9HYPO</name>
<keyword evidence="3" id="KW-1185">Reference proteome</keyword>